<proteinExistence type="predicted"/>
<dbReference type="OrthoDB" id="8048461at2759"/>
<dbReference type="OMA" id="CTNTSMN"/>
<feature type="compositionally biased region" description="Gly residues" evidence="1">
    <location>
        <begin position="24"/>
        <end position="34"/>
    </location>
</feature>
<accession>A0A3B0KBT4</accession>
<dbReference type="EMBL" id="OUUW01000005">
    <property type="protein sequence ID" value="SPP81038.1"/>
    <property type="molecule type" value="Genomic_DNA"/>
</dbReference>
<feature type="compositionally biased region" description="Low complexity" evidence="1">
    <location>
        <begin position="190"/>
        <end position="200"/>
    </location>
</feature>
<gene>
    <name evidence="2" type="ORF">DGUA_6G006014</name>
</gene>
<evidence type="ECO:0000313" key="2">
    <source>
        <dbReference type="EMBL" id="SPP81038.1"/>
    </source>
</evidence>
<reference evidence="3" key="1">
    <citation type="submission" date="2018-01" db="EMBL/GenBank/DDBJ databases">
        <authorList>
            <person name="Alioto T."/>
            <person name="Alioto T."/>
        </authorList>
    </citation>
    <scope>NUCLEOTIDE SEQUENCE [LARGE SCALE GENOMIC DNA]</scope>
</reference>
<feature type="region of interest" description="Disordered" evidence="1">
    <location>
        <begin position="482"/>
        <end position="514"/>
    </location>
</feature>
<name>A0A3B0KBT4_DROGU</name>
<feature type="compositionally biased region" description="Polar residues" evidence="1">
    <location>
        <begin position="1"/>
        <end position="22"/>
    </location>
</feature>
<feature type="region of interest" description="Disordered" evidence="1">
    <location>
        <begin position="1"/>
        <end position="256"/>
    </location>
</feature>
<feature type="compositionally biased region" description="Basic and acidic residues" evidence="1">
    <location>
        <begin position="503"/>
        <end position="514"/>
    </location>
</feature>
<feature type="compositionally biased region" description="Basic and acidic residues" evidence="1">
    <location>
        <begin position="129"/>
        <end position="150"/>
    </location>
</feature>
<dbReference type="AlphaFoldDB" id="A0A3B0KBT4"/>
<organism evidence="2 3">
    <name type="scientific">Drosophila guanche</name>
    <name type="common">Fruit fly</name>
    <dbReference type="NCBI Taxonomy" id="7266"/>
    <lineage>
        <taxon>Eukaryota</taxon>
        <taxon>Metazoa</taxon>
        <taxon>Ecdysozoa</taxon>
        <taxon>Arthropoda</taxon>
        <taxon>Hexapoda</taxon>
        <taxon>Insecta</taxon>
        <taxon>Pterygota</taxon>
        <taxon>Neoptera</taxon>
        <taxon>Endopterygota</taxon>
        <taxon>Diptera</taxon>
        <taxon>Brachycera</taxon>
        <taxon>Muscomorpha</taxon>
        <taxon>Ephydroidea</taxon>
        <taxon>Drosophilidae</taxon>
        <taxon>Drosophila</taxon>
        <taxon>Sophophora</taxon>
    </lineage>
</organism>
<dbReference type="Proteomes" id="UP000268350">
    <property type="component" value="Unassembled WGS sequence"/>
</dbReference>
<keyword evidence="3" id="KW-1185">Reference proteome</keyword>
<evidence type="ECO:0000313" key="3">
    <source>
        <dbReference type="Proteomes" id="UP000268350"/>
    </source>
</evidence>
<sequence>MSQIVQHAQTNSMLSKMAQPNNVSGGGGTGGGVAASGSGRRLPLTLGAGTSVSRSQQGGGSPQNGGKKAESFGAGPFVSLKKNSGQRSGSTSSSSSGSTPKEDEKKSTNGVSKSANGKDKTPQNGNSAKEQKPKEKAEKLAEKRDDKDVPENTNVNSEKEAKQALVNTAPIVKEKTVEIDLTVPEPNNDVVVVQESPVKVPTTPTGERKSLRKAAASQQKSPSSKQSSSPATKKQTETAVAAPEPVVETPGTPQEDVEMEPLTMDASPIRSVTSAVGHLNDQPAATSTPGRRLFGFGGTTKPPSNKVNLVAQPSSPAPIRTFAQITGRRSIRNTTSLTPSKVGSYRCTNNDLDASNCTNYSMNATVGSEIPNSSSFSFSFFGRGRKRERTPPHQLMGSQSTTDLPLEMETSPQKRARFDLFSLNLASPFSLLRSRFSKTVNISSPQRLRLDQSPTEGDENGKVQDVQCIAVEMDQQQLNISSGSVEEQDKKEVTVGQEAGLETPKKAGSPDKEITEKEINNGNAEADGENISSVAEAAVEVSAGENRSRCSIM</sequence>
<evidence type="ECO:0000256" key="1">
    <source>
        <dbReference type="SAM" id="MobiDB-lite"/>
    </source>
</evidence>
<protein>
    <submittedName>
        <fullName evidence="2">Uncharacterized protein</fullName>
    </submittedName>
</protein>
<feature type="compositionally biased region" description="Low complexity" evidence="1">
    <location>
        <begin position="88"/>
        <end position="99"/>
    </location>
</feature>
<feature type="compositionally biased region" description="Low complexity" evidence="1">
    <location>
        <begin position="213"/>
        <end position="233"/>
    </location>
</feature>